<comment type="caution">
    <text evidence="1">The sequence shown here is derived from an EMBL/GenBank/DDBJ whole genome shotgun (WGS) entry which is preliminary data.</text>
</comment>
<dbReference type="Proteomes" id="UP001160390">
    <property type="component" value="Unassembled WGS sequence"/>
</dbReference>
<protein>
    <submittedName>
        <fullName evidence="1">Uncharacterized protein</fullName>
    </submittedName>
</protein>
<proteinExistence type="predicted"/>
<name>A0AA35LWX5_9HYPO</name>
<gene>
    <name evidence="1" type="ORF">CCHLO57077_00012601</name>
</gene>
<dbReference type="EMBL" id="CABFNP030000751">
    <property type="protein sequence ID" value="CAI6083699.1"/>
    <property type="molecule type" value="Genomic_DNA"/>
</dbReference>
<organism evidence="1 2">
    <name type="scientific">Clonostachys chloroleuca</name>
    <dbReference type="NCBI Taxonomy" id="1926264"/>
    <lineage>
        <taxon>Eukaryota</taxon>
        <taxon>Fungi</taxon>
        <taxon>Dikarya</taxon>
        <taxon>Ascomycota</taxon>
        <taxon>Pezizomycotina</taxon>
        <taxon>Sordariomycetes</taxon>
        <taxon>Hypocreomycetidae</taxon>
        <taxon>Hypocreales</taxon>
        <taxon>Bionectriaceae</taxon>
        <taxon>Clonostachys</taxon>
    </lineage>
</organism>
<accession>A0AA35LWX5</accession>
<keyword evidence="2" id="KW-1185">Reference proteome</keyword>
<evidence type="ECO:0000313" key="2">
    <source>
        <dbReference type="Proteomes" id="UP001160390"/>
    </source>
</evidence>
<sequence length="59" mass="6368">MSIIPVGSQQTGDASPEQLPYLKCTPAYACLMGPDAREKALLHGPRKDQKPFIPDISDA</sequence>
<dbReference type="AlphaFoldDB" id="A0AA35LWX5"/>
<evidence type="ECO:0000313" key="1">
    <source>
        <dbReference type="EMBL" id="CAI6083699.1"/>
    </source>
</evidence>
<reference evidence="1" key="1">
    <citation type="submission" date="2023-01" db="EMBL/GenBank/DDBJ databases">
        <authorList>
            <person name="Piombo E."/>
        </authorList>
    </citation>
    <scope>NUCLEOTIDE SEQUENCE</scope>
</reference>